<keyword evidence="8" id="KW-0130">Cell adhesion</keyword>
<feature type="disulfide bond" evidence="16">
    <location>
        <begin position="192"/>
        <end position="202"/>
    </location>
</feature>
<feature type="disulfide bond" evidence="16">
    <location>
        <begin position="612"/>
        <end position="621"/>
    </location>
</feature>
<dbReference type="GO" id="GO:0009611">
    <property type="term" value="P:response to wounding"/>
    <property type="evidence" value="ECO:0007669"/>
    <property type="project" value="UniProtKB-ARBA"/>
</dbReference>
<feature type="domain" description="Fibronectin type-III" evidence="19">
    <location>
        <begin position="1198"/>
        <end position="1287"/>
    </location>
</feature>
<evidence type="ECO:0000256" key="16">
    <source>
        <dbReference type="PROSITE-ProRule" id="PRU00076"/>
    </source>
</evidence>
<dbReference type="CDD" id="cd00054">
    <property type="entry name" value="EGF_CA"/>
    <property type="match status" value="4"/>
</dbReference>
<dbReference type="PROSITE" id="PS51406">
    <property type="entry name" value="FIBRINOGEN_C_2"/>
    <property type="match status" value="1"/>
</dbReference>
<protein>
    <recommendedName>
        <fullName evidence="13">Tenascin</fullName>
    </recommendedName>
    <alternativeName>
        <fullName evidence="14">Hexabrachion</fullName>
    </alternativeName>
    <alternativeName>
        <fullName evidence="15">Tenascin-C</fullName>
    </alternativeName>
</protein>
<evidence type="ECO:0000256" key="17">
    <source>
        <dbReference type="SAM" id="SignalP"/>
    </source>
</evidence>
<dbReference type="InterPro" id="IPR000742">
    <property type="entry name" value="EGF"/>
</dbReference>
<dbReference type="GO" id="GO:0030155">
    <property type="term" value="P:regulation of cell adhesion"/>
    <property type="evidence" value="ECO:0007669"/>
    <property type="project" value="TreeGrafter"/>
</dbReference>
<keyword evidence="6 17" id="KW-0732">Signal</keyword>
<feature type="domain" description="Fibronectin type-III" evidence="19">
    <location>
        <begin position="657"/>
        <end position="747"/>
    </location>
</feature>
<dbReference type="Pfam" id="PF18720">
    <property type="entry name" value="EGF_Tenascin"/>
    <property type="match status" value="2"/>
</dbReference>
<feature type="disulfide bond" evidence="16">
    <location>
        <begin position="457"/>
        <end position="466"/>
    </location>
</feature>
<feature type="disulfide bond" evidence="16">
    <location>
        <begin position="254"/>
        <end position="264"/>
    </location>
</feature>
<proteinExistence type="inferred from homology"/>
<dbReference type="GO" id="GO:0007155">
    <property type="term" value="P:cell adhesion"/>
    <property type="evidence" value="ECO:0007669"/>
    <property type="project" value="UniProtKB-KW"/>
</dbReference>
<feature type="domain" description="Fibronectin type-III" evidence="19">
    <location>
        <begin position="837"/>
        <end position="927"/>
    </location>
</feature>
<evidence type="ECO:0000256" key="4">
    <source>
        <dbReference type="ARBA" id="ARBA00022530"/>
    </source>
</evidence>
<evidence type="ECO:0000256" key="5">
    <source>
        <dbReference type="ARBA" id="ARBA00022536"/>
    </source>
</evidence>
<dbReference type="InterPro" id="IPR014716">
    <property type="entry name" value="Fibrinogen_a/b/g_C_1"/>
</dbReference>
<feature type="domain" description="EGF-like" evidence="18">
    <location>
        <begin position="436"/>
        <end position="467"/>
    </location>
</feature>
<dbReference type="FunFam" id="2.60.40.10:FF:000201">
    <property type="entry name" value="Tenascin C"/>
    <property type="match status" value="1"/>
</dbReference>
<dbReference type="FunFam" id="2.60.40.10:FF:000099">
    <property type="entry name" value="Fibronectin 1"/>
    <property type="match status" value="1"/>
</dbReference>
<dbReference type="FunFam" id="2.60.40.10:FF:000207">
    <property type="entry name" value="Tenascin C"/>
    <property type="match status" value="1"/>
</dbReference>
<evidence type="ECO:0000259" key="18">
    <source>
        <dbReference type="PROSITE" id="PS50026"/>
    </source>
</evidence>
<feature type="domain" description="Fibronectin type-III" evidence="19">
    <location>
        <begin position="928"/>
        <end position="1018"/>
    </location>
</feature>
<evidence type="ECO:0000313" key="21">
    <source>
        <dbReference type="EMBL" id="KYO23172.1"/>
    </source>
</evidence>
<dbReference type="FunFam" id="3.90.215.10:FF:000001">
    <property type="entry name" value="Tenascin isoform 1"/>
    <property type="match status" value="1"/>
</dbReference>
<feature type="disulfide bond" evidence="16">
    <location>
        <begin position="550"/>
        <end position="559"/>
    </location>
</feature>
<feature type="domain" description="Fibronectin type-III" evidence="19">
    <location>
        <begin position="1109"/>
        <end position="1197"/>
    </location>
</feature>
<dbReference type="InterPro" id="IPR013111">
    <property type="entry name" value="EGF_extracell"/>
</dbReference>
<feature type="domain" description="Fibrinogen C-terminal" evidence="20">
    <location>
        <begin position="1461"/>
        <end position="1676"/>
    </location>
</feature>
<dbReference type="PROSITE" id="PS50026">
    <property type="entry name" value="EGF_3"/>
    <property type="match status" value="5"/>
</dbReference>
<feature type="chain" id="PRO_5007585033" description="Tenascin" evidence="17">
    <location>
        <begin position="23"/>
        <end position="1687"/>
    </location>
</feature>
<dbReference type="FunFam" id="2.60.40.10:FF:000162">
    <property type="entry name" value="Tenascin C"/>
    <property type="match status" value="1"/>
</dbReference>
<feature type="domain" description="EGF-like" evidence="18">
    <location>
        <begin position="250"/>
        <end position="281"/>
    </location>
</feature>
<evidence type="ECO:0000256" key="12">
    <source>
        <dbReference type="ARBA" id="ARBA00023180"/>
    </source>
</evidence>
<evidence type="ECO:0000256" key="9">
    <source>
        <dbReference type="ARBA" id="ARBA00022974"/>
    </source>
</evidence>
<dbReference type="SUPFAM" id="SSF57196">
    <property type="entry name" value="EGF/Laminin"/>
    <property type="match status" value="1"/>
</dbReference>
<dbReference type="InterPro" id="IPR002181">
    <property type="entry name" value="Fibrinogen_a/b/g_C_dom"/>
</dbReference>
<dbReference type="PROSITE" id="PS00022">
    <property type="entry name" value="EGF_1"/>
    <property type="match status" value="6"/>
</dbReference>
<dbReference type="InterPro" id="IPR041161">
    <property type="entry name" value="EGF_Tenascin"/>
</dbReference>
<evidence type="ECO:0000256" key="13">
    <source>
        <dbReference type="ARBA" id="ARBA00069274"/>
    </source>
</evidence>
<feature type="signal peptide" evidence="17">
    <location>
        <begin position="1"/>
        <end position="22"/>
    </location>
</feature>
<dbReference type="STRING" id="8496.A0A151MF67"/>
<evidence type="ECO:0000256" key="1">
    <source>
        <dbReference type="ARBA" id="ARBA00004498"/>
    </source>
</evidence>
<keyword evidence="11 16" id="KW-1015">Disulfide bond</keyword>
<feature type="domain" description="Fibronectin type-III" evidence="19">
    <location>
        <begin position="1288"/>
        <end position="1374"/>
    </location>
</feature>
<evidence type="ECO:0000256" key="15">
    <source>
        <dbReference type="ARBA" id="ARBA00080298"/>
    </source>
</evidence>
<evidence type="ECO:0000256" key="6">
    <source>
        <dbReference type="ARBA" id="ARBA00022729"/>
    </source>
</evidence>
<comment type="subcellular location">
    <subcellularLocation>
        <location evidence="1">Secreted</location>
        <location evidence="1">Extracellular space</location>
        <location evidence="1">Extracellular matrix</location>
    </subcellularLocation>
</comment>
<evidence type="ECO:0000259" key="19">
    <source>
        <dbReference type="PROSITE" id="PS50853"/>
    </source>
</evidence>
<keyword evidence="22" id="KW-1185">Reference proteome</keyword>
<keyword evidence="12" id="KW-0325">Glycoprotein</keyword>
<dbReference type="Gene3D" id="2.60.40.10">
    <property type="entry name" value="Immunoglobulins"/>
    <property type="match status" value="9"/>
</dbReference>
<keyword evidence="7" id="KW-0677">Repeat</keyword>
<dbReference type="PANTHER" id="PTHR46708">
    <property type="entry name" value="TENASCIN"/>
    <property type="match status" value="1"/>
</dbReference>
<reference evidence="21 22" key="1">
    <citation type="journal article" date="2012" name="Genome Biol.">
        <title>Sequencing three crocodilian genomes to illuminate the evolution of archosaurs and amniotes.</title>
        <authorList>
            <person name="St John J.A."/>
            <person name="Braun E.L."/>
            <person name="Isberg S.R."/>
            <person name="Miles L.G."/>
            <person name="Chong A.Y."/>
            <person name="Gongora J."/>
            <person name="Dalzell P."/>
            <person name="Moran C."/>
            <person name="Bed'hom B."/>
            <person name="Abzhanov A."/>
            <person name="Burgess S.C."/>
            <person name="Cooksey A.M."/>
            <person name="Castoe T.A."/>
            <person name="Crawford N.G."/>
            <person name="Densmore L.D."/>
            <person name="Drew J.C."/>
            <person name="Edwards S.V."/>
            <person name="Faircloth B.C."/>
            <person name="Fujita M.K."/>
            <person name="Greenwold M.J."/>
            <person name="Hoffmann F.G."/>
            <person name="Howard J.M."/>
            <person name="Iguchi T."/>
            <person name="Janes D.E."/>
            <person name="Khan S.Y."/>
            <person name="Kohno S."/>
            <person name="de Koning A.J."/>
            <person name="Lance S.L."/>
            <person name="McCarthy F.M."/>
            <person name="McCormack J.E."/>
            <person name="Merchant M.E."/>
            <person name="Peterson D.G."/>
            <person name="Pollock D.D."/>
            <person name="Pourmand N."/>
            <person name="Raney B.J."/>
            <person name="Roessler K.A."/>
            <person name="Sanford J.R."/>
            <person name="Sawyer R.H."/>
            <person name="Schmidt C.J."/>
            <person name="Triplett E.W."/>
            <person name="Tuberville T.D."/>
            <person name="Venegas-Anaya M."/>
            <person name="Howard J.T."/>
            <person name="Jarvis E.D."/>
            <person name="Guillette L.J.Jr."/>
            <person name="Glenn T.C."/>
            <person name="Green R.E."/>
            <person name="Ray D.A."/>
        </authorList>
    </citation>
    <scope>NUCLEOTIDE SEQUENCE [LARGE SCALE GENOMIC DNA]</scope>
    <source>
        <strain evidence="21">KSC_2009_1</strain>
    </source>
</reference>
<dbReference type="SMART" id="SM00060">
    <property type="entry name" value="FN3"/>
    <property type="match status" value="9"/>
</dbReference>
<dbReference type="FunFam" id="2.60.40.10:FF:000274">
    <property type="entry name" value="Tenascin C"/>
    <property type="match status" value="1"/>
</dbReference>
<dbReference type="Pfam" id="PF07974">
    <property type="entry name" value="EGF_2"/>
    <property type="match status" value="1"/>
</dbReference>
<keyword evidence="5 16" id="KW-0245">EGF-like domain</keyword>
<dbReference type="FunFam" id="2.60.40.10:FF:000611">
    <property type="entry name" value="Tenascin C"/>
    <property type="match status" value="1"/>
</dbReference>
<dbReference type="CDD" id="cd00087">
    <property type="entry name" value="FReD"/>
    <property type="match status" value="1"/>
</dbReference>
<evidence type="ECO:0000256" key="8">
    <source>
        <dbReference type="ARBA" id="ARBA00022889"/>
    </source>
</evidence>
<dbReference type="SMART" id="SM00181">
    <property type="entry name" value="EGF"/>
    <property type="match status" value="16"/>
</dbReference>
<evidence type="ECO:0000256" key="7">
    <source>
        <dbReference type="ARBA" id="ARBA00022737"/>
    </source>
</evidence>
<dbReference type="PROSITE" id="PS50853">
    <property type="entry name" value="FN3"/>
    <property type="match status" value="8"/>
</dbReference>
<dbReference type="Gene3D" id="3.90.215.10">
    <property type="entry name" value="Gamma Fibrinogen, chain A, domain 1"/>
    <property type="match status" value="1"/>
</dbReference>
<feature type="disulfide bond" evidence="16">
    <location>
        <begin position="271"/>
        <end position="280"/>
    </location>
</feature>
<evidence type="ECO:0000256" key="10">
    <source>
        <dbReference type="ARBA" id="ARBA00023054"/>
    </source>
</evidence>
<dbReference type="Proteomes" id="UP000050525">
    <property type="component" value="Unassembled WGS sequence"/>
</dbReference>
<dbReference type="EMBL" id="AKHW03006215">
    <property type="protein sequence ID" value="KYO23172.1"/>
    <property type="molecule type" value="Genomic_DNA"/>
</dbReference>
<comment type="caution">
    <text evidence="16">Lacks conserved residue(s) required for the propagation of feature annotation.</text>
</comment>
<evidence type="ECO:0000256" key="11">
    <source>
        <dbReference type="ARBA" id="ARBA00023157"/>
    </source>
</evidence>
<dbReference type="Gene3D" id="2.10.25.10">
    <property type="entry name" value="Laminin"/>
    <property type="match status" value="15"/>
</dbReference>
<feature type="domain" description="EGF-like" evidence="18">
    <location>
        <begin position="529"/>
        <end position="560"/>
    </location>
</feature>
<evidence type="ECO:0000256" key="14">
    <source>
        <dbReference type="ARBA" id="ARBA00079678"/>
    </source>
</evidence>
<organism evidence="21 22">
    <name type="scientific">Alligator mississippiensis</name>
    <name type="common">American alligator</name>
    <dbReference type="NCBI Taxonomy" id="8496"/>
    <lineage>
        <taxon>Eukaryota</taxon>
        <taxon>Metazoa</taxon>
        <taxon>Chordata</taxon>
        <taxon>Craniata</taxon>
        <taxon>Vertebrata</taxon>
        <taxon>Euteleostomi</taxon>
        <taxon>Archelosauria</taxon>
        <taxon>Archosauria</taxon>
        <taxon>Crocodylia</taxon>
        <taxon>Alligatoridae</taxon>
        <taxon>Alligatorinae</taxon>
        <taxon>Alligator</taxon>
    </lineage>
</organism>
<dbReference type="Pfam" id="PF25024">
    <property type="entry name" value="EGF_TEN"/>
    <property type="match status" value="1"/>
</dbReference>
<evidence type="ECO:0000256" key="2">
    <source>
        <dbReference type="ARBA" id="ARBA00008673"/>
    </source>
</evidence>
<dbReference type="PANTHER" id="PTHR46708:SF1">
    <property type="entry name" value="TENASCIN"/>
    <property type="match status" value="1"/>
</dbReference>
<dbReference type="SMART" id="SM00186">
    <property type="entry name" value="FBG"/>
    <property type="match status" value="1"/>
</dbReference>
<feature type="domain" description="EGF-like" evidence="18">
    <location>
        <begin position="591"/>
        <end position="622"/>
    </location>
</feature>
<dbReference type="GO" id="GO:0005615">
    <property type="term" value="C:extracellular space"/>
    <property type="evidence" value="ECO:0007669"/>
    <property type="project" value="TreeGrafter"/>
</dbReference>
<evidence type="ECO:0000313" key="22">
    <source>
        <dbReference type="Proteomes" id="UP000050525"/>
    </source>
</evidence>
<dbReference type="InterPro" id="IPR013783">
    <property type="entry name" value="Ig-like_fold"/>
</dbReference>
<comment type="similarity">
    <text evidence="2">Belongs to the tenascin family.</text>
</comment>
<dbReference type="InterPro" id="IPR003961">
    <property type="entry name" value="FN3_dom"/>
</dbReference>
<dbReference type="PROSITE" id="PS01186">
    <property type="entry name" value="EGF_2"/>
    <property type="match status" value="6"/>
</dbReference>
<dbReference type="Pfam" id="PF00147">
    <property type="entry name" value="Fibrinogen_C"/>
    <property type="match status" value="1"/>
</dbReference>
<dbReference type="Gene3D" id="2.20.25.10">
    <property type="match status" value="1"/>
</dbReference>
<dbReference type="CDD" id="cd00063">
    <property type="entry name" value="FN3"/>
    <property type="match status" value="9"/>
</dbReference>
<feature type="disulfide bond" evidence="16">
    <location>
        <begin position="595"/>
        <end position="605"/>
    </location>
</feature>
<dbReference type="FunFam" id="2.10.25.10:FF:000001">
    <property type="entry name" value="Tenascin C"/>
    <property type="match status" value="15"/>
</dbReference>
<dbReference type="FunFam" id="2.60.40.10:FF:000293">
    <property type="entry name" value="Tenascin C"/>
    <property type="match status" value="1"/>
</dbReference>
<dbReference type="Pfam" id="PF23106">
    <property type="entry name" value="EGF_Teneurin"/>
    <property type="match status" value="4"/>
</dbReference>
<sequence length="1687" mass="185569">MGLPTQVLACAIIVLLHQHVSGGLIKRIIRQKREAGLNVTLPDDNQPVVFNHVYNIKLPVGSLCSVDLDSASGDADLKAEIEPSKHYEEHTVNEDNQIVFTHRINIPRRACGCASAPDIKDLLNRLEELEGLVSSLREQCTIGAGCCPSAQTAEGRVDTTPFCSGRGNYSTEICGCICDPGWKGPNCSEPECLNNCYNRGRCVNGKCICDEGFTGKDCSELTCPGDCNDQGKCIDGVCVCFEGYTGEDCVEELCLPPCSEHGKCVNGRCVCVEGFTGEDCSEPLCLNNCNNRGRCVENECVCDEGYTGEDCGELICPNDCFDRGRCINGTCYCEEGYTGEDCGELTCPNNCNGNGRCENGQCLCDEGFVGDDCSERRCPKDCNKRGRCIDGQCVCNEGFEGIDCGQVKCPKDCNNRGQCVNGQCVCNEGFMGEDCGVLRCPKDCSNHGRCVNGQCECDEGFMGEDCSELKCPNDCHNRGRCVKGHCVCDEGFIGEDCGELRCPNDCSKHGRCVNGQCVCDEGYTGEDCSELRCPNDCHNRGRCVDGQCVCEKGFTGVDCGELACLDNCNNRGRCENGQCVCDEGFTGIDCSQLRCANDCNNQGRCIEGQCVCDEGFTGEDCSQRICLNNCNNLGRCVDGRCICDDGYIGDDCSDVSPPSDLTVTNVTDKTVNLEWKNENLVNQYLITYVPTSIGGLDMQFTVPGNQTSATIHELEPGVEYFIRVFAILKNKKSIPISARVATYLPAPEGLKFKSVKETSVQVEWDPLNISFDGWELIFRNMKKEDNGDITRSLTRPETSYMQPGLAPGQQYNVSLHIVKNNTRGPGLSKVITTKLDAPSQIEAKDVTDTTALITWFKPLAEIDGIELTYGPKDVPGDRTTIDLSEDENQYSIGDLKPFTEYEVVLISRRGDMESDPASEVFHTDLDAPKNLKRVSQTDNSITLEWKKSQADIDSYRVKFAPISGGDHAEITVPKSNQATTKATLTGLRPGTEYGIGVTAVKEDTESAPATINAGTDLDSPKDLGVNDPTETSLSLRWRRPLAKFDRYRLTYVTPSGRKNEVEIPADSTSYILQGLDAGTEYTISLIAEKGRHKSKPTTVKGSTEAEPEVDNLLVSDATPDGFRLSWTADDGVFDSFFIKIRDTKKQSDPWERIVPGHERTQDITGLKEGTEYEIELYGIISGRRSQPINAIATTAMGSPKGINFTDITENSATVTWMLPRTRVESFRILYAPKTGGTPNIVTVDGSKTRTKLVKLIPGVEYVVNITSVKGFEESEPVSGSLKTALDSPSGLMVVNITDSEALATWQPAIAAVDNYVISYISEKEPEVKQMVSGNTVEYDLNGLRPATEYVLRLHAVEDGQQSATISTKFTTGMDAPRDLSAIDIQSETAVLTWRPPRASPTGYLLIYESADGKVKEVILVPESTSYDLSELSPSTQYTVKLRALHRSLKSNVIQTVFTTSGLLYPFPKDCSQALLNGETASGLYTIYLNGEKSQPLEVYCDMGSDGGGWIVFLRRHNGKEDFYRNWRTYSAGFGDPKDEFWIGLENLHKITSQGQYELRVDLRDKGETAFAIYDKFSVGDSKTRYRLKVDGYTGTAGDSMTYHNGRSFSTYDKDNDSAITNCALSYKGAFWYKNCHRVNLMGRYGDNSHSQGINWFHWKGHEYSIEFAEMKLRPSSFRNLEGRRKRA</sequence>
<dbReference type="SUPFAM" id="SSF49265">
    <property type="entry name" value="Fibronectin type III"/>
    <property type="match status" value="6"/>
</dbReference>
<dbReference type="InterPro" id="IPR036056">
    <property type="entry name" value="Fibrinogen-like_C"/>
</dbReference>
<dbReference type="NCBIfam" id="NF040941">
    <property type="entry name" value="GGGWT_bact"/>
    <property type="match status" value="1"/>
</dbReference>
<keyword evidence="4" id="KW-0272">Extracellular matrix</keyword>
<feature type="domain" description="EGF-like" evidence="18">
    <location>
        <begin position="188"/>
        <end position="219"/>
    </location>
</feature>
<keyword evidence="9" id="KW-0654">Proteoglycan</keyword>
<feature type="disulfide bond" evidence="16">
    <location>
        <begin position="209"/>
        <end position="218"/>
    </location>
</feature>
<dbReference type="FunFam" id="2.20.25.10:FF:000006">
    <property type="entry name" value="Tenascin C"/>
    <property type="match status" value="1"/>
</dbReference>
<keyword evidence="10" id="KW-0175">Coiled coil</keyword>
<dbReference type="InterPro" id="IPR036116">
    <property type="entry name" value="FN3_sf"/>
</dbReference>
<dbReference type="InterPro" id="IPR050991">
    <property type="entry name" value="ECM_Regulatory_Proteins"/>
</dbReference>
<dbReference type="Pfam" id="PF00041">
    <property type="entry name" value="fn3"/>
    <property type="match status" value="9"/>
</dbReference>
<keyword evidence="3" id="KW-0964">Secreted</keyword>
<name>A0A151MF67_ALLMI</name>
<accession>A0A151MF67</accession>
<comment type="caution">
    <text evidence="21">The sequence shown here is derived from an EMBL/GenBank/DDBJ whole genome shotgun (WGS) entry which is preliminary data.</text>
</comment>
<evidence type="ECO:0000259" key="20">
    <source>
        <dbReference type="PROSITE" id="PS51406"/>
    </source>
</evidence>
<feature type="disulfide bond" evidence="16">
    <location>
        <begin position="533"/>
        <end position="543"/>
    </location>
</feature>
<feature type="disulfide bond" evidence="16">
    <location>
        <begin position="440"/>
        <end position="450"/>
    </location>
</feature>
<gene>
    <name evidence="21" type="ORF">Y1Q_0005609</name>
</gene>
<feature type="domain" description="Fibronectin type-III" evidence="19">
    <location>
        <begin position="1375"/>
        <end position="1463"/>
    </location>
</feature>
<feature type="domain" description="Fibronectin type-III" evidence="19">
    <location>
        <begin position="1019"/>
        <end position="1108"/>
    </location>
</feature>
<evidence type="ECO:0000256" key="3">
    <source>
        <dbReference type="ARBA" id="ARBA00022525"/>
    </source>
</evidence>
<dbReference type="SUPFAM" id="SSF56496">
    <property type="entry name" value="Fibrinogen C-terminal domain-like"/>
    <property type="match status" value="1"/>
</dbReference>